<reference evidence="2" key="1">
    <citation type="journal article" date="2017" name="Nature">
        <title>The sunflower genome provides insights into oil metabolism, flowering and Asterid evolution.</title>
        <authorList>
            <person name="Badouin H."/>
            <person name="Gouzy J."/>
            <person name="Grassa C.J."/>
            <person name="Murat F."/>
            <person name="Staton S.E."/>
            <person name="Cottret L."/>
            <person name="Lelandais-Briere C."/>
            <person name="Owens G.L."/>
            <person name="Carrere S."/>
            <person name="Mayjonade B."/>
            <person name="Legrand L."/>
            <person name="Gill N."/>
            <person name="Kane N.C."/>
            <person name="Bowers J.E."/>
            <person name="Hubner S."/>
            <person name="Bellec A."/>
            <person name="Berard A."/>
            <person name="Berges H."/>
            <person name="Blanchet N."/>
            <person name="Boniface M.C."/>
            <person name="Brunel D."/>
            <person name="Catrice O."/>
            <person name="Chaidir N."/>
            <person name="Claudel C."/>
            <person name="Donnadieu C."/>
            <person name="Faraut T."/>
            <person name="Fievet G."/>
            <person name="Helmstetter N."/>
            <person name="King M."/>
            <person name="Knapp S.J."/>
            <person name="Lai Z."/>
            <person name="Le Paslier M.C."/>
            <person name="Lippi Y."/>
            <person name="Lorenzon L."/>
            <person name="Mandel J.R."/>
            <person name="Marage G."/>
            <person name="Marchand G."/>
            <person name="Marquand E."/>
            <person name="Bret-Mestries E."/>
            <person name="Morien E."/>
            <person name="Nambeesan S."/>
            <person name="Nguyen T."/>
            <person name="Pegot-Espagnet P."/>
            <person name="Pouilly N."/>
            <person name="Raftis F."/>
            <person name="Sallet E."/>
            <person name="Schiex T."/>
            <person name="Thomas J."/>
            <person name="Vandecasteele C."/>
            <person name="Vares D."/>
            <person name="Vear F."/>
            <person name="Vautrin S."/>
            <person name="Crespi M."/>
            <person name="Mangin B."/>
            <person name="Burke J.M."/>
            <person name="Salse J."/>
            <person name="Munos S."/>
            <person name="Vincourt P."/>
            <person name="Rieseberg L.H."/>
            <person name="Langlade N.B."/>
        </authorList>
    </citation>
    <scope>NUCLEOTIDE SEQUENCE [LARGE SCALE GENOMIC DNA]</scope>
    <source>
        <strain evidence="2">cv. SF193</strain>
    </source>
</reference>
<name>A0A251TEG4_HELAN</name>
<evidence type="ECO:0000313" key="2">
    <source>
        <dbReference type="Proteomes" id="UP000215914"/>
    </source>
</evidence>
<dbReference type="Proteomes" id="UP000215914">
    <property type="component" value="Chromosome 11"/>
</dbReference>
<dbReference type="InParanoid" id="A0A251TEG4"/>
<accession>A0A251TEG4</accession>
<proteinExistence type="predicted"/>
<dbReference type="Pfam" id="PF14299">
    <property type="entry name" value="PP2"/>
    <property type="match status" value="2"/>
</dbReference>
<keyword evidence="2" id="KW-1185">Reference proteome</keyword>
<evidence type="ECO:0000313" key="1">
    <source>
        <dbReference type="EMBL" id="OTG08976.1"/>
    </source>
</evidence>
<dbReference type="InterPro" id="IPR025886">
    <property type="entry name" value="PP2-like"/>
</dbReference>
<protein>
    <submittedName>
        <fullName evidence="1">Putative phloem protein 2-like protein</fullName>
    </submittedName>
</protein>
<dbReference type="PANTHER" id="PTHR32278:SF111">
    <property type="entry name" value="F-BOX PROTEIN PP2-B12-RELATED"/>
    <property type="match status" value="1"/>
</dbReference>
<gene>
    <name evidence="1" type="ORF">HannXRQ_Chr11g0347731</name>
</gene>
<dbReference type="PANTHER" id="PTHR32278">
    <property type="entry name" value="F-BOX DOMAIN-CONTAINING PROTEIN"/>
    <property type="match status" value="1"/>
</dbReference>
<sequence>MLLCLSVKVNGNGERSETVSATLFSYENNKLHNKRISISNSRFQRVVKMMDISDLKIQIKIKTQFLSPNVIYGAHLVFKFCDPRKFSSNLKYVNLKYKLGGEILHAYFATCGDDMWMMIELCRFIPHKKDIDFEVLLESLSRYYCGTGEIYVEGIHFQPINNTTLEPELYEKLEGVQEVLKSNLDYGQQVPVDYDEINRLDDDEKLLSVSKANEKNCHMLPAKMVLYESSDVKCFNWKSLAEPESRFLEVAELISHQVFQIRCKIEIQNLSPDTDYTCHLVFKLSQKCHGLHCPVRVRDVLNRKKKEFMFLYFRSPRLINLHGNEKVPKRREDGLMEVIMWEFNSGNNDHVPMSLKLRCYEGTMSGLIVYGVEFRPI</sequence>
<organism evidence="1 2">
    <name type="scientific">Helianthus annuus</name>
    <name type="common">Common sunflower</name>
    <dbReference type="NCBI Taxonomy" id="4232"/>
    <lineage>
        <taxon>Eukaryota</taxon>
        <taxon>Viridiplantae</taxon>
        <taxon>Streptophyta</taxon>
        <taxon>Embryophyta</taxon>
        <taxon>Tracheophyta</taxon>
        <taxon>Spermatophyta</taxon>
        <taxon>Magnoliopsida</taxon>
        <taxon>eudicotyledons</taxon>
        <taxon>Gunneridae</taxon>
        <taxon>Pentapetalae</taxon>
        <taxon>asterids</taxon>
        <taxon>campanulids</taxon>
        <taxon>Asterales</taxon>
        <taxon>Asteraceae</taxon>
        <taxon>Asteroideae</taxon>
        <taxon>Heliantheae alliance</taxon>
        <taxon>Heliantheae</taxon>
        <taxon>Helianthus</taxon>
    </lineage>
</organism>
<dbReference type="EMBL" id="CM007900">
    <property type="protein sequence ID" value="OTG08976.1"/>
    <property type="molecule type" value="Genomic_DNA"/>
</dbReference>
<dbReference type="AlphaFoldDB" id="A0A251TEG4"/>